<name>A0A1F5FW12_9BACT</name>
<dbReference type="Proteomes" id="UP000179237">
    <property type="component" value="Unassembled WGS sequence"/>
</dbReference>
<evidence type="ECO:0000313" key="2">
    <source>
        <dbReference type="Proteomes" id="UP000179237"/>
    </source>
</evidence>
<evidence type="ECO:0000313" key="1">
    <source>
        <dbReference type="EMBL" id="OGD83808.1"/>
    </source>
</evidence>
<comment type="caution">
    <text evidence="1">The sequence shown here is derived from an EMBL/GenBank/DDBJ whole genome shotgun (WGS) entry which is preliminary data.</text>
</comment>
<evidence type="ECO:0008006" key="3">
    <source>
        <dbReference type="Google" id="ProtNLM"/>
    </source>
</evidence>
<proteinExistence type="predicted"/>
<dbReference type="EMBL" id="MFAQ01000008">
    <property type="protein sequence ID" value="OGD83808.1"/>
    <property type="molecule type" value="Genomic_DNA"/>
</dbReference>
<organism evidence="1 2">
    <name type="scientific">Candidatus Collierbacteria bacterium RIFOXYD1_FULL_40_9</name>
    <dbReference type="NCBI Taxonomy" id="1817731"/>
    <lineage>
        <taxon>Bacteria</taxon>
        <taxon>Candidatus Collieribacteriota</taxon>
    </lineage>
</organism>
<gene>
    <name evidence="1" type="ORF">A2572_03905</name>
</gene>
<sequence length="108" mass="12620">MQIIWTNHLRERIQQRGLSPSLVDKAVRFPDQVIKSSTTDSNKHIKVIDGYKIVAAVKRQGSDWVITSAWWEHANPSNRYSGHSKPFLLETIIQKFLLWLEKKLKIRP</sequence>
<accession>A0A1F5FW12</accession>
<dbReference type="AlphaFoldDB" id="A0A1F5FW12"/>
<reference evidence="1 2" key="1">
    <citation type="journal article" date="2016" name="Nat. Commun.">
        <title>Thousands of microbial genomes shed light on interconnected biogeochemical processes in an aquifer system.</title>
        <authorList>
            <person name="Anantharaman K."/>
            <person name="Brown C.T."/>
            <person name="Hug L.A."/>
            <person name="Sharon I."/>
            <person name="Castelle C.J."/>
            <person name="Probst A.J."/>
            <person name="Thomas B.C."/>
            <person name="Singh A."/>
            <person name="Wilkins M.J."/>
            <person name="Karaoz U."/>
            <person name="Brodie E.L."/>
            <person name="Williams K.H."/>
            <person name="Hubbard S.S."/>
            <person name="Banfield J.F."/>
        </authorList>
    </citation>
    <scope>NUCLEOTIDE SEQUENCE [LARGE SCALE GENOMIC DNA]</scope>
</reference>
<protein>
    <recommendedName>
        <fullName evidence="3">DUF4258 domain-containing protein</fullName>
    </recommendedName>
</protein>